<organism evidence="1 2">
    <name type="scientific">Riccia fluitans</name>
    <dbReference type="NCBI Taxonomy" id="41844"/>
    <lineage>
        <taxon>Eukaryota</taxon>
        <taxon>Viridiplantae</taxon>
        <taxon>Streptophyta</taxon>
        <taxon>Embryophyta</taxon>
        <taxon>Marchantiophyta</taxon>
        <taxon>Marchantiopsida</taxon>
        <taxon>Marchantiidae</taxon>
        <taxon>Marchantiales</taxon>
        <taxon>Ricciaceae</taxon>
        <taxon>Riccia</taxon>
    </lineage>
</organism>
<gene>
    <name evidence="1" type="ORF">R1flu_018305</name>
</gene>
<dbReference type="AlphaFoldDB" id="A0ABD1ZFG1"/>
<name>A0ABD1ZFG1_9MARC</name>
<sequence>MEATANADTEHCEPYTTSHVGTTRACLAQWGVAIGSTGWSDGDWLAFHQFMASIDSVLFGEEEILPPHPKYHPLTGYRYGTFKELQKDDVADFVVCVQSYGVGEKKTATGEKCGPAELGFFLALRSLTLIARASEFARVRVKTEVESSVQRDANAPSPKKGTWIELVSSSQMSTSLIPSLSSDILGMYSSDIFVIVFCYLMNDNLKC</sequence>
<evidence type="ECO:0000313" key="2">
    <source>
        <dbReference type="Proteomes" id="UP001605036"/>
    </source>
</evidence>
<keyword evidence="2" id="KW-1185">Reference proteome</keyword>
<comment type="caution">
    <text evidence="1">The sequence shown here is derived from an EMBL/GenBank/DDBJ whole genome shotgun (WGS) entry which is preliminary data.</text>
</comment>
<proteinExistence type="predicted"/>
<protein>
    <submittedName>
        <fullName evidence="1">Uncharacterized protein</fullName>
    </submittedName>
</protein>
<evidence type="ECO:0000313" key="1">
    <source>
        <dbReference type="EMBL" id="KAL2650177.1"/>
    </source>
</evidence>
<dbReference type="Proteomes" id="UP001605036">
    <property type="component" value="Unassembled WGS sequence"/>
</dbReference>
<reference evidence="1 2" key="1">
    <citation type="submission" date="2024-09" db="EMBL/GenBank/DDBJ databases">
        <title>Chromosome-scale assembly of Riccia fluitans.</title>
        <authorList>
            <person name="Paukszto L."/>
            <person name="Sawicki J."/>
            <person name="Karawczyk K."/>
            <person name="Piernik-Szablinska J."/>
            <person name="Szczecinska M."/>
            <person name="Mazdziarz M."/>
        </authorList>
    </citation>
    <scope>NUCLEOTIDE SEQUENCE [LARGE SCALE GENOMIC DNA]</scope>
    <source>
        <strain evidence="1">Rf_01</strain>
        <tissue evidence="1">Aerial parts of the thallus</tissue>
    </source>
</reference>
<accession>A0ABD1ZFG1</accession>
<dbReference type="EMBL" id="JBHFFA010000001">
    <property type="protein sequence ID" value="KAL2650177.1"/>
    <property type="molecule type" value="Genomic_DNA"/>
</dbReference>